<dbReference type="InterPro" id="IPR014327">
    <property type="entry name" value="RNA_pol_sigma70_bacteroid"/>
</dbReference>
<comment type="similarity">
    <text evidence="1">Belongs to the sigma-70 factor family. ECF subfamily.</text>
</comment>
<feature type="domain" description="RNA polymerase sigma factor 70 region 4 type 2" evidence="6">
    <location>
        <begin position="147"/>
        <end position="199"/>
    </location>
</feature>
<dbReference type="GO" id="GO:0003677">
    <property type="term" value="F:DNA binding"/>
    <property type="evidence" value="ECO:0007669"/>
    <property type="project" value="InterPro"/>
</dbReference>
<dbReference type="InterPro" id="IPR013324">
    <property type="entry name" value="RNA_pol_sigma_r3/r4-like"/>
</dbReference>
<gene>
    <name evidence="7" type="ORF">J2I47_10545</name>
</gene>
<dbReference type="PANTHER" id="PTHR43133">
    <property type="entry name" value="RNA POLYMERASE ECF-TYPE SIGMA FACTO"/>
    <property type="match status" value="1"/>
</dbReference>
<dbReference type="NCBIfam" id="TIGR02985">
    <property type="entry name" value="Sig70_bacteroi1"/>
    <property type="match status" value="1"/>
</dbReference>
<evidence type="ECO:0000256" key="3">
    <source>
        <dbReference type="ARBA" id="ARBA00023082"/>
    </source>
</evidence>
<evidence type="ECO:0000259" key="6">
    <source>
        <dbReference type="Pfam" id="PF08281"/>
    </source>
</evidence>
<evidence type="ECO:0000313" key="7">
    <source>
        <dbReference type="EMBL" id="MBO0936983.1"/>
    </source>
</evidence>
<organism evidence="7 8">
    <name type="scientific">Fibrella rubiginis</name>
    <dbReference type="NCBI Taxonomy" id="2817060"/>
    <lineage>
        <taxon>Bacteria</taxon>
        <taxon>Pseudomonadati</taxon>
        <taxon>Bacteroidota</taxon>
        <taxon>Cytophagia</taxon>
        <taxon>Cytophagales</taxon>
        <taxon>Spirosomataceae</taxon>
        <taxon>Fibrella</taxon>
    </lineage>
</organism>
<dbReference type="GO" id="GO:0006352">
    <property type="term" value="P:DNA-templated transcription initiation"/>
    <property type="evidence" value="ECO:0007669"/>
    <property type="project" value="InterPro"/>
</dbReference>
<dbReference type="SUPFAM" id="SSF88659">
    <property type="entry name" value="Sigma3 and sigma4 domains of RNA polymerase sigma factors"/>
    <property type="match status" value="1"/>
</dbReference>
<dbReference type="InterPro" id="IPR039425">
    <property type="entry name" value="RNA_pol_sigma-70-like"/>
</dbReference>
<dbReference type="GO" id="GO:0016987">
    <property type="term" value="F:sigma factor activity"/>
    <property type="evidence" value="ECO:0007669"/>
    <property type="project" value="UniProtKB-KW"/>
</dbReference>
<evidence type="ECO:0000256" key="2">
    <source>
        <dbReference type="ARBA" id="ARBA00023015"/>
    </source>
</evidence>
<dbReference type="Pfam" id="PF08281">
    <property type="entry name" value="Sigma70_r4_2"/>
    <property type="match status" value="1"/>
</dbReference>
<keyword evidence="2" id="KW-0805">Transcription regulation</keyword>
<dbReference type="AlphaFoldDB" id="A0A939K4R3"/>
<dbReference type="NCBIfam" id="TIGR02937">
    <property type="entry name" value="sigma70-ECF"/>
    <property type="match status" value="1"/>
</dbReference>
<comment type="caution">
    <text evidence="7">The sequence shown here is derived from an EMBL/GenBank/DDBJ whole genome shotgun (WGS) entry which is preliminary data.</text>
</comment>
<name>A0A939K4R3_9BACT</name>
<dbReference type="Pfam" id="PF04542">
    <property type="entry name" value="Sigma70_r2"/>
    <property type="match status" value="1"/>
</dbReference>
<evidence type="ECO:0000259" key="5">
    <source>
        <dbReference type="Pfam" id="PF04542"/>
    </source>
</evidence>
<dbReference type="InterPro" id="IPR013249">
    <property type="entry name" value="RNA_pol_sigma70_r4_t2"/>
</dbReference>
<dbReference type="EMBL" id="JAFMYV010000004">
    <property type="protein sequence ID" value="MBO0936983.1"/>
    <property type="molecule type" value="Genomic_DNA"/>
</dbReference>
<dbReference type="InterPro" id="IPR013325">
    <property type="entry name" value="RNA_pol_sigma_r2"/>
</dbReference>
<dbReference type="Gene3D" id="1.10.10.10">
    <property type="entry name" value="Winged helix-like DNA-binding domain superfamily/Winged helix DNA-binding domain"/>
    <property type="match status" value="1"/>
</dbReference>
<dbReference type="SUPFAM" id="SSF88946">
    <property type="entry name" value="Sigma2 domain of RNA polymerase sigma factors"/>
    <property type="match status" value="1"/>
</dbReference>
<keyword evidence="8" id="KW-1185">Reference proteome</keyword>
<dbReference type="InterPro" id="IPR036388">
    <property type="entry name" value="WH-like_DNA-bd_sf"/>
</dbReference>
<evidence type="ECO:0000256" key="4">
    <source>
        <dbReference type="ARBA" id="ARBA00023163"/>
    </source>
</evidence>
<protein>
    <submittedName>
        <fullName evidence="7">RNA polymerase sigma-70 factor</fullName>
    </submittedName>
</protein>
<dbReference type="CDD" id="cd06171">
    <property type="entry name" value="Sigma70_r4"/>
    <property type="match status" value="1"/>
</dbReference>
<accession>A0A939K4R3</accession>
<feature type="domain" description="RNA polymerase sigma-70 region 2" evidence="5">
    <location>
        <begin position="45"/>
        <end position="108"/>
    </location>
</feature>
<proteinExistence type="inferred from homology"/>
<dbReference type="PANTHER" id="PTHR43133:SF46">
    <property type="entry name" value="RNA POLYMERASE SIGMA-70 FACTOR ECF SUBFAMILY"/>
    <property type="match status" value="1"/>
</dbReference>
<dbReference type="InterPro" id="IPR014284">
    <property type="entry name" value="RNA_pol_sigma-70_dom"/>
</dbReference>
<reference evidence="7" key="1">
    <citation type="submission" date="2021-03" db="EMBL/GenBank/DDBJ databases">
        <title>Fibrella sp. HMF5335 genome sequencing and assembly.</title>
        <authorList>
            <person name="Kang H."/>
            <person name="Kim H."/>
            <person name="Bae S."/>
            <person name="Joh K."/>
        </authorList>
    </citation>
    <scope>NUCLEOTIDE SEQUENCE</scope>
    <source>
        <strain evidence="7">HMF5335</strain>
    </source>
</reference>
<keyword evidence="4" id="KW-0804">Transcription</keyword>
<evidence type="ECO:0000313" key="8">
    <source>
        <dbReference type="Proteomes" id="UP000664034"/>
    </source>
</evidence>
<dbReference type="Gene3D" id="1.10.1740.10">
    <property type="match status" value="1"/>
</dbReference>
<dbReference type="Proteomes" id="UP000664034">
    <property type="component" value="Unassembled WGS sequence"/>
</dbReference>
<dbReference type="RefSeq" id="WP_207364538.1">
    <property type="nucleotide sequence ID" value="NZ_JAFMYV010000004.1"/>
</dbReference>
<evidence type="ECO:0000256" key="1">
    <source>
        <dbReference type="ARBA" id="ARBA00010641"/>
    </source>
</evidence>
<keyword evidence="3" id="KW-0731">Sigma factor</keyword>
<dbReference type="InterPro" id="IPR007627">
    <property type="entry name" value="RNA_pol_sigma70_r2"/>
</dbReference>
<sequence length="229" mass="26255">MPQPLPDRLPVGALAPDAPPPIMLDDEVLARQLFQTDPSAGCAWLFRRYYRLLCNHALRFVYSREVAEDIVGEVFCALWTDKGYEKITTSYRAYLFMAVRNRSYNYLRWELSRKNDSDEALPDSVTPVFSSETQTPADMVQFDELYQKINETIADLPPQCRRTFLMSRFEQKPYRDIAAEMGISVKAVEANISRALNTLRHMLRSEFVMALIVGQFIVFSLESSVGFAS</sequence>